<evidence type="ECO:0000313" key="3">
    <source>
        <dbReference type="Proteomes" id="UP001162131"/>
    </source>
</evidence>
<dbReference type="AlphaFoldDB" id="A0AAU9J7V6"/>
<organism evidence="2 3">
    <name type="scientific">Blepharisma stoltei</name>
    <dbReference type="NCBI Taxonomy" id="1481888"/>
    <lineage>
        <taxon>Eukaryota</taxon>
        <taxon>Sar</taxon>
        <taxon>Alveolata</taxon>
        <taxon>Ciliophora</taxon>
        <taxon>Postciliodesmatophora</taxon>
        <taxon>Heterotrichea</taxon>
        <taxon>Heterotrichida</taxon>
        <taxon>Blepharismidae</taxon>
        <taxon>Blepharisma</taxon>
    </lineage>
</organism>
<gene>
    <name evidence="2" type="ORF">BSTOLATCC_MIC25277</name>
</gene>
<reference evidence="2" key="1">
    <citation type="submission" date="2021-09" db="EMBL/GenBank/DDBJ databases">
        <authorList>
            <consortium name="AG Swart"/>
            <person name="Singh M."/>
            <person name="Singh A."/>
            <person name="Seah K."/>
            <person name="Emmerich C."/>
        </authorList>
    </citation>
    <scope>NUCLEOTIDE SEQUENCE</scope>
    <source>
        <strain evidence="2">ATCC30299</strain>
    </source>
</reference>
<name>A0AAU9J7V6_9CILI</name>
<comment type="caution">
    <text evidence="2">The sequence shown here is derived from an EMBL/GenBank/DDBJ whole genome shotgun (WGS) entry which is preliminary data.</text>
</comment>
<dbReference type="Proteomes" id="UP001162131">
    <property type="component" value="Unassembled WGS sequence"/>
</dbReference>
<dbReference type="EMBL" id="CAJZBQ010000024">
    <property type="protein sequence ID" value="CAG9320038.1"/>
    <property type="molecule type" value="Genomic_DNA"/>
</dbReference>
<sequence length="258" mass="29958">MQQASNQAKQRLNPQSPTKPQMHDHTIDRGFIYDITKTNSSNQSWEEIKVTFVKPDHTSFSEYLVFDKTQEDLNESIEEVMNCISESLYETDRQILVSYLSDIMRLGTIKKDKDILSSSSKSARDIEYDEKNAEIAKSFYSGINREAVSKEIKKHINWITIEEKEDTVNQAFELIRAQKLQLQIELHDIFINERETKRKTPFKTPGETDDKNCGEIEKRLEEIINRREANNESKTEVKHSSCLGKGPEWFNACQCAII</sequence>
<accession>A0AAU9J7V6</accession>
<protein>
    <submittedName>
        <fullName evidence="2">Uncharacterized protein</fullName>
    </submittedName>
</protein>
<evidence type="ECO:0000256" key="1">
    <source>
        <dbReference type="SAM" id="MobiDB-lite"/>
    </source>
</evidence>
<feature type="region of interest" description="Disordered" evidence="1">
    <location>
        <begin position="1"/>
        <end position="26"/>
    </location>
</feature>
<evidence type="ECO:0000313" key="2">
    <source>
        <dbReference type="EMBL" id="CAG9320038.1"/>
    </source>
</evidence>
<feature type="compositionally biased region" description="Polar residues" evidence="1">
    <location>
        <begin position="1"/>
        <end position="19"/>
    </location>
</feature>
<proteinExistence type="predicted"/>
<keyword evidence="3" id="KW-1185">Reference proteome</keyword>